<organism evidence="6 7">
    <name type="scientific">Klebsormidium nitens</name>
    <name type="common">Green alga</name>
    <name type="synonym">Ulothrix nitens</name>
    <dbReference type="NCBI Taxonomy" id="105231"/>
    <lineage>
        <taxon>Eukaryota</taxon>
        <taxon>Viridiplantae</taxon>
        <taxon>Streptophyta</taxon>
        <taxon>Klebsormidiophyceae</taxon>
        <taxon>Klebsormidiales</taxon>
        <taxon>Klebsormidiaceae</taxon>
        <taxon>Klebsormidium</taxon>
    </lineage>
</organism>
<keyword evidence="2" id="KW-0808">Transferase</keyword>
<dbReference type="InterPro" id="IPR045073">
    <property type="entry name" value="Omega/Tau-like"/>
</dbReference>
<dbReference type="InterPro" id="IPR050983">
    <property type="entry name" value="GST_Omega/HSP26"/>
</dbReference>
<dbReference type="InterPro" id="IPR045074">
    <property type="entry name" value="GST_C_Tau"/>
</dbReference>
<gene>
    <name evidence="6" type="ORF">KFL_000480430</name>
</gene>
<dbReference type="SUPFAM" id="SSF47616">
    <property type="entry name" value="GST C-terminal domain-like"/>
    <property type="match status" value="1"/>
</dbReference>
<evidence type="ECO:0000256" key="3">
    <source>
        <dbReference type="ARBA" id="ARBA00047960"/>
    </source>
</evidence>
<protein>
    <recommendedName>
        <fullName evidence="1">glutathione transferase</fullName>
        <ecNumber evidence="1">2.5.1.18</ecNumber>
    </recommendedName>
</protein>
<evidence type="ECO:0000256" key="1">
    <source>
        <dbReference type="ARBA" id="ARBA00012452"/>
    </source>
</evidence>
<evidence type="ECO:0000313" key="6">
    <source>
        <dbReference type="EMBL" id="GAQ80202.1"/>
    </source>
</evidence>
<reference evidence="6 7" key="1">
    <citation type="journal article" date="2014" name="Nat. Commun.">
        <title>Klebsormidium flaccidum genome reveals primary factors for plant terrestrial adaptation.</title>
        <authorList>
            <person name="Hori K."/>
            <person name="Maruyama F."/>
            <person name="Fujisawa T."/>
            <person name="Togashi T."/>
            <person name="Yamamoto N."/>
            <person name="Seo M."/>
            <person name="Sato S."/>
            <person name="Yamada T."/>
            <person name="Mori H."/>
            <person name="Tajima N."/>
            <person name="Moriyama T."/>
            <person name="Ikeuchi M."/>
            <person name="Watanabe M."/>
            <person name="Wada H."/>
            <person name="Kobayashi K."/>
            <person name="Saito M."/>
            <person name="Masuda T."/>
            <person name="Sasaki-Sekimoto Y."/>
            <person name="Mashiguchi K."/>
            <person name="Awai K."/>
            <person name="Shimojima M."/>
            <person name="Masuda S."/>
            <person name="Iwai M."/>
            <person name="Nobusawa T."/>
            <person name="Narise T."/>
            <person name="Kondo S."/>
            <person name="Saito H."/>
            <person name="Sato R."/>
            <person name="Murakawa M."/>
            <person name="Ihara Y."/>
            <person name="Oshima-Yamada Y."/>
            <person name="Ohtaka K."/>
            <person name="Satoh M."/>
            <person name="Sonobe K."/>
            <person name="Ishii M."/>
            <person name="Ohtani R."/>
            <person name="Kanamori-Sato M."/>
            <person name="Honoki R."/>
            <person name="Miyazaki D."/>
            <person name="Mochizuki H."/>
            <person name="Umetsu J."/>
            <person name="Higashi K."/>
            <person name="Shibata D."/>
            <person name="Kamiya Y."/>
            <person name="Sato N."/>
            <person name="Nakamura Y."/>
            <person name="Tabata S."/>
            <person name="Ida S."/>
            <person name="Kurokawa K."/>
            <person name="Ohta H."/>
        </authorList>
    </citation>
    <scope>NUCLEOTIDE SEQUENCE [LARGE SCALE GENOMIC DNA]</scope>
    <source>
        <strain evidence="6 7">NIES-2285</strain>
    </source>
</reference>
<accession>A0A1Y1HQY1</accession>
<dbReference type="STRING" id="105231.A0A1Y1HQY1"/>
<dbReference type="GO" id="GO:0005737">
    <property type="term" value="C:cytoplasm"/>
    <property type="evidence" value="ECO:0000318"/>
    <property type="project" value="GO_Central"/>
</dbReference>
<dbReference type="GO" id="GO:0004364">
    <property type="term" value="F:glutathione transferase activity"/>
    <property type="evidence" value="ECO:0007669"/>
    <property type="project" value="UniProtKB-EC"/>
</dbReference>
<keyword evidence="7" id="KW-1185">Reference proteome</keyword>
<dbReference type="PROSITE" id="PS50404">
    <property type="entry name" value="GST_NTER"/>
    <property type="match status" value="1"/>
</dbReference>
<dbReference type="SFLD" id="SFLDG01152">
    <property type="entry name" value="Main.3:_Omega-_and_Tau-like"/>
    <property type="match status" value="1"/>
</dbReference>
<dbReference type="EMBL" id="DF236997">
    <property type="protein sequence ID" value="GAQ80202.1"/>
    <property type="molecule type" value="Genomic_DNA"/>
</dbReference>
<dbReference type="SFLD" id="SFLDS00019">
    <property type="entry name" value="Glutathione_Transferase_(cytos"/>
    <property type="match status" value="1"/>
</dbReference>
<dbReference type="PANTHER" id="PTHR43968">
    <property type="match status" value="1"/>
</dbReference>
<dbReference type="InterPro" id="IPR036249">
    <property type="entry name" value="Thioredoxin-like_sf"/>
</dbReference>
<dbReference type="Pfam" id="PF13417">
    <property type="entry name" value="GST_N_3"/>
    <property type="match status" value="1"/>
</dbReference>
<dbReference type="SFLD" id="SFLDG00358">
    <property type="entry name" value="Main_(cytGST)"/>
    <property type="match status" value="1"/>
</dbReference>
<evidence type="ECO:0000256" key="2">
    <source>
        <dbReference type="ARBA" id="ARBA00022679"/>
    </source>
</evidence>
<dbReference type="Pfam" id="PF13410">
    <property type="entry name" value="GST_C_2"/>
    <property type="match status" value="1"/>
</dbReference>
<dbReference type="InterPro" id="IPR010987">
    <property type="entry name" value="Glutathione-S-Trfase_C-like"/>
</dbReference>
<dbReference type="SUPFAM" id="SSF52833">
    <property type="entry name" value="Thioredoxin-like"/>
    <property type="match status" value="1"/>
</dbReference>
<dbReference type="Proteomes" id="UP000054558">
    <property type="component" value="Unassembled WGS sequence"/>
</dbReference>
<evidence type="ECO:0000259" key="5">
    <source>
        <dbReference type="PROSITE" id="PS50405"/>
    </source>
</evidence>
<dbReference type="AlphaFoldDB" id="A0A1Y1HQY1"/>
<sequence>MAAQKGERQHTAADHPVAPDSSEQYEIVLYGAQTCPFSQRARIAVDSKGLKYEYRETDPYAKPEDLLAHNPRGAVPTLVHNGKSVYESLVVVEYVDEAWPGDVHGPTLHFLPKRDVHLRALARIWTTFVQDKLVRGFFDLLAAQDESEQEALKTKLLDSLREWTKAAAEIQSSPASGPFFMGEHFGIVDIAFLPFAVRFPALEHYRGFTVPDTDEFAVYHTWLKAASALPSVQSAMPSEKEVIDFYSKYAKRDATWREP</sequence>
<evidence type="ECO:0000259" key="4">
    <source>
        <dbReference type="PROSITE" id="PS50404"/>
    </source>
</evidence>
<dbReference type="PROSITE" id="PS50405">
    <property type="entry name" value="GST_CTER"/>
    <property type="match status" value="1"/>
</dbReference>
<dbReference type="InterPro" id="IPR040079">
    <property type="entry name" value="Glutathione_S-Trfase"/>
</dbReference>
<name>A0A1Y1HQY1_KLENI</name>
<dbReference type="Gene3D" id="1.20.1050.10">
    <property type="match status" value="1"/>
</dbReference>
<feature type="domain" description="GST N-terminal" evidence="4">
    <location>
        <begin position="25"/>
        <end position="103"/>
    </location>
</feature>
<dbReference type="Gene3D" id="3.40.30.10">
    <property type="entry name" value="Glutaredoxin"/>
    <property type="match status" value="1"/>
</dbReference>
<dbReference type="EC" id="2.5.1.18" evidence="1"/>
<proteinExistence type="predicted"/>
<dbReference type="PANTHER" id="PTHR43968:SF6">
    <property type="entry name" value="GLUTATHIONE S-TRANSFERASE OMEGA"/>
    <property type="match status" value="1"/>
</dbReference>
<dbReference type="InterPro" id="IPR036282">
    <property type="entry name" value="Glutathione-S-Trfase_C_sf"/>
</dbReference>
<dbReference type="PROSITE" id="PS51354">
    <property type="entry name" value="GLUTAREDOXIN_2"/>
    <property type="match status" value="1"/>
</dbReference>
<dbReference type="InterPro" id="IPR004045">
    <property type="entry name" value="Glutathione_S-Trfase_N"/>
</dbReference>
<dbReference type="OMA" id="SQTRLWK"/>
<comment type="catalytic activity">
    <reaction evidence="3">
        <text>RX + glutathione = an S-substituted glutathione + a halide anion + H(+)</text>
        <dbReference type="Rhea" id="RHEA:16437"/>
        <dbReference type="ChEBI" id="CHEBI:15378"/>
        <dbReference type="ChEBI" id="CHEBI:16042"/>
        <dbReference type="ChEBI" id="CHEBI:17792"/>
        <dbReference type="ChEBI" id="CHEBI:57925"/>
        <dbReference type="ChEBI" id="CHEBI:90779"/>
        <dbReference type="EC" id="2.5.1.18"/>
    </reaction>
</comment>
<dbReference type="OrthoDB" id="202840at2759"/>
<dbReference type="CDD" id="cd03185">
    <property type="entry name" value="GST_C_Tau"/>
    <property type="match status" value="1"/>
</dbReference>
<feature type="domain" description="GST C-terminal" evidence="5">
    <location>
        <begin position="115"/>
        <end position="249"/>
    </location>
</feature>
<evidence type="ECO:0000313" key="7">
    <source>
        <dbReference type="Proteomes" id="UP000054558"/>
    </source>
</evidence>
<dbReference type="GO" id="GO:0006749">
    <property type="term" value="P:glutathione metabolic process"/>
    <property type="evidence" value="ECO:0007669"/>
    <property type="project" value="InterPro"/>
</dbReference>